<dbReference type="EC" id="2.7.13.3" evidence="2"/>
<dbReference type="PANTHER" id="PTHR43065">
    <property type="entry name" value="SENSOR HISTIDINE KINASE"/>
    <property type="match status" value="1"/>
</dbReference>
<feature type="domain" description="Histidine kinase" evidence="10">
    <location>
        <begin position="434"/>
        <end position="638"/>
    </location>
</feature>
<dbReference type="RefSeq" id="WP_110839698.1">
    <property type="nucleotide sequence ID" value="NZ_QJVJ01000003.1"/>
</dbReference>
<dbReference type="PRINTS" id="PR00344">
    <property type="entry name" value="BCTRLSENSOR"/>
</dbReference>
<keyword evidence="9" id="KW-0472">Membrane</keyword>
<protein>
    <recommendedName>
        <fullName evidence="2">histidine kinase</fullName>
        <ecNumber evidence="2">2.7.13.3</ecNumber>
    </recommendedName>
</protein>
<dbReference type="InterPro" id="IPR003594">
    <property type="entry name" value="HATPase_dom"/>
</dbReference>
<feature type="transmembrane region" description="Helical" evidence="9">
    <location>
        <begin position="381"/>
        <end position="399"/>
    </location>
</feature>
<keyword evidence="12" id="KW-1185">Reference proteome</keyword>
<evidence type="ECO:0000256" key="2">
    <source>
        <dbReference type="ARBA" id="ARBA00012438"/>
    </source>
</evidence>
<dbReference type="Proteomes" id="UP000247476">
    <property type="component" value="Unassembled WGS sequence"/>
</dbReference>
<evidence type="ECO:0000256" key="3">
    <source>
        <dbReference type="ARBA" id="ARBA00022553"/>
    </source>
</evidence>
<keyword evidence="9" id="KW-1133">Transmembrane helix</keyword>
<feature type="transmembrane region" description="Helical" evidence="9">
    <location>
        <begin position="248"/>
        <end position="267"/>
    </location>
</feature>
<dbReference type="InterPro" id="IPR004358">
    <property type="entry name" value="Sig_transdc_His_kin-like_C"/>
</dbReference>
<feature type="transmembrane region" description="Helical" evidence="9">
    <location>
        <begin position="189"/>
        <end position="210"/>
    </location>
</feature>
<dbReference type="EMBL" id="QJVJ01000003">
    <property type="protein sequence ID" value="PYI55898.1"/>
    <property type="molecule type" value="Genomic_DNA"/>
</dbReference>
<evidence type="ECO:0000256" key="5">
    <source>
        <dbReference type="ARBA" id="ARBA00022741"/>
    </source>
</evidence>
<dbReference type="Gene3D" id="3.30.565.10">
    <property type="entry name" value="Histidine kinase-like ATPase, C-terminal domain"/>
    <property type="match status" value="1"/>
</dbReference>
<feature type="transmembrane region" description="Helical" evidence="9">
    <location>
        <begin position="346"/>
        <end position="369"/>
    </location>
</feature>
<feature type="transmembrane region" description="Helical" evidence="9">
    <location>
        <begin position="217"/>
        <end position="236"/>
    </location>
</feature>
<dbReference type="PROSITE" id="PS50109">
    <property type="entry name" value="HIS_KIN"/>
    <property type="match status" value="1"/>
</dbReference>
<dbReference type="SMART" id="SM00387">
    <property type="entry name" value="HATPase_c"/>
    <property type="match status" value="1"/>
</dbReference>
<keyword evidence="3" id="KW-0597">Phosphoprotein</keyword>
<dbReference type="Pfam" id="PF02518">
    <property type="entry name" value="HATPase_c"/>
    <property type="match status" value="1"/>
</dbReference>
<evidence type="ECO:0000313" key="12">
    <source>
        <dbReference type="Proteomes" id="UP000247476"/>
    </source>
</evidence>
<feature type="transmembrane region" description="Helical" evidence="9">
    <location>
        <begin position="312"/>
        <end position="334"/>
    </location>
</feature>
<dbReference type="CDD" id="cd00082">
    <property type="entry name" value="HisKA"/>
    <property type="match status" value="1"/>
</dbReference>
<gene>
    <name evidence="11" type="ORF">DLM86_09305</name>
</gene>
<evidence type="ECO:0000259" key="10">
    <source>
        <dbReference type="PROSITE" id="PS50109"/>
    </source>
</evidence>
<dbReference type="Gene3D" id="1.10.287.130">
    <property type="match status" value="1"/>
</dbReference>
<keyword evidence="8" id="KW-0902">Two-component regulatory system</keyword>
<evidence type="ECO:0000256" key="7">
    <source>
        <dbReference type="ARBA" id="ARBA00022840"/>
    </source>
</evidence>
<dbReference type="OrthoDB" id="9815750at2"/>
<evidence type="ECO:0000313" key="11">
    <source>
        <dbReference type="EMBL" id="PYI55898.1"/>
    </source>
</evidence>
<evidence type="ECO:0000256" key="6">
    <source>
        <dbReference type="ARBA" id="ARBA00022777"/>
    </source>
</evidence>
<dbReference type="InterPro" id="IPR005467">
    <property type="entry name" value="His_kinase_dom"/>
</dbReference>
<reference evidence="11 12" key="1">
    <citation type="submission" date="2018-05" db="EMBL/GenBank/DDBJ databases">
        <title>Paenibacillus flagellatus sp. nov., isolated from selenium mineral soil.</title>
        <authorList>
            <person name="Dai X."/>
        </authorList>
    </citation>
    <scope>NUCLEOTIDE SEQUENCE [LARGE SCALE GENOMIC DNA]</scope>
    <source>
        <strain evidence="11 12">DXL2</strain>
    </source>
</reference>
<dbReference type="SUPFAM" id="SSF55874">
    <property type="entry name" value="ATPase domain of HSP90 chaperone/DNA topoisomerase II/histidine kinase"/>
    <property type="match status" value="1"/>
</dbReference>
<dbReference type="InterPro" id="IPR036890">
    <property type="entry name" value="HATPase_C_sf"/>
</dbReference>
<name>A0A2V5K908_9BACL</name>
<sequence>MKALPRKGRVGYMPFVVLVLFHLAFWLGPPLAHGESGAHAEIAHWEFRWDTRPDTDSPPANTDALGAWTRLEAGDPLPDQPDGAVDAWVKFELPAAQLSEWRRPGLFVDKLYAHRVELFAGERKLFESDRDYSYDVYKLAIPLDRSETDRTYYLKISSKSDRLGLHRAMEVAEYDERLSSFYRNDAIDIVLGGSLAFFAAIMLVCSIFLRKSQLPRWISLALVILTTGVLVASYTPLPYTYFAPYGKLFLVSFDLSLFLFLPMLLLFIEKTLDAGRSSLLARLRQFQVVYSAFCVAFMLFNELTDTRFMSWYYFFTVTVLGIVMVVQLAVLVGVTAVHAFRGHTDAIIMSAGFGLFAATGAGELVWFYARSLNYELFLWKWAVLGFVLAFIVVLARRFANDHERVLRHSKELELYNNRLQRHEKMEIISELAASVAHEVRNPLQVTRGFIQLLCEKGDGKEKAYLQYALEELDRASGIITDFLTFAKPQLDDVTVLRLSDEFEHIEGILVPMAHLQGGEIRVDVEDDLYVRGNSSKLKQAFVNIIKNSIEALNGEGKIEIRAYRELDDVVVRVIDNGHGMDEDELSRLGEPYFSSKTKGTGLGLMVTFRIIEVMQGRLEFISKKGVGTEAIVRFPYASSE</sequence>
<accession>A0A2V5K908</accession>
<organism evidence="11 12">
    <name type="scientific">Paenibacillus flagellatus</name>
    <dbReference type="NCBI Taxonomy" id="2211139"/>
    <lineage>
        <taxon>Bacteria</taxon>
        <taxon>Bacillati</taxon>
        <taxon>Bacillota</taxon>
        <taxon>Bacilli</taxon>
        <taxon>Bacillales</taxon>
        <taxon>Paenibacillaceae</taxon>
        <taxon>Paenibacillus</taxon>
    </lineage>
</organism>
<evidence type="ECO:0000256" key="8">
    <source>
        <dbReference type="ARBA" id="ARBA00023012"/>
    </source>
</evidence>
<dbReference type="AlphaFoldDB" id="A0A2V5K908"/>
<comment type="catalytic activity">
    <reaction evidence="1">
        <text>ATP + protein L-histidine = ADP + protein N-phospho-L-histidine.</text>
        <dbReference type="EC" id="2.7.13.3"/>
    </reaction>
</comment>
<dbReference type="Pfam" id="PF00512">
    <property type="entry name" value="HisKA"/>
    <property type="match status" value="1"/>
</dbReference>
<dbReference type="InterPro" id="IPR003661">
    <property type="entry name" value="HisK_dim/P_dom"/>
</dbReference>
<keyword evidence="7" id="KW-0067">ATP-binding</keyword>
<dbReference type="SMART" id="SM00388">
    <property type="entry name" value="HisKA"/>
    <property type="match status" value="1"/>
</dbReference>
<dbReference type="GO" id="GO:0000155">
    <property type="term" value="F:phosphorelay sensor kinase activity"/>
    <property type="evidence" value="ECO:0007669"/>
    <property type="project" value="InterPro"/>
</dbReference>
<keyword evidence="5" id="KW-0547">Nucleotide-binding</keyword>
<evidence type="ECO:0000256" key="9">
    <source>
        <dbReference type="SAM" id="Phobius"/>
    </source>
</evidence>
<evidence type="ECO:0000256" key="4">
    <source>
        <dbReference type="ARBA" id="ARBA00022679"/>
    </source>
</evidence>
<keyword evidence="9" id="KW-0812">Transmembrane</keyword>
<dbReference type="GO" id="GO:0005524">
    <property type="term" value="F:ATP binding"/>
    <property type="evidence" value="ECO:0007669"/>
    <property type="project" value="UniProtKB-KW"/>
</dbReference>
<proteinExistence type="predicted"/>
<comment type="caution">
    <text evidence="11">The sequence shown here is derived from an EMBL/GenBank/DDBJ whole genome shotgun (WGS) entry which is preliminary data.</text>
</comment>
<dbReference type="PANTHER" id="PTHR43065:SF46">
    <property type="entry name" value="C4-DICARBOXYLATE TRANSPORT SENSOR PROTEIN DCTB"/>
    <property type="match status" value="1"/>
</dbReference>
<evidence type="ECO:0000256" key="1">
    <source>
        <dbReference type="ARBA" id="ARBA00000085"/>
    </source>
</evidence>
<dbReference type="InterPro" id="IPR036097">
    <property type="entry name" value="HisK_dim/P_sf"/>
</dbReference>
<dbReference type="SUPFAM" id="SSF47384">
    <property type="entry name" value="Homodimeric domain of signal transducing histidine kinase"/>
    <property type="match status" value="1"/>
</dbReference>
<keyword evidence="6 11" id="KW-0418">Kinase</keyword>
<keyword evidence="4" id="KW-0808">Transferase</keyword>